<evidence type="ECO:0000313" key="2">
    <source>
        <dbReference type="Proteomes" id="UP000325218"/>
    </source>
</evidence>
<dbReference type="Proteomes" id="UP000325218">
    <property type="component" value="Unassembled WGS sequence"/>
</dbReference>
<protein>
    <submittedName>
        <fullName evidence="1">Uncharacterized protein</fullName>
    </submittedName>
</protein>
<evidence type="ECO:0000313" key="1">
    <source>
        <dbReference type="EMBL" id="TYA14495.1"/>
    </source>
</evidence>
<keyword evidence="2" id="KW-1185">Reference proteome</keyword>
<comment type="caution">
    <text evidence="1">The sequence shown here is derived from an EMBL/GenBank/DDBJ whole genome shotgun (WGS) entry which is preliminary data.</text>
</comment>
<organism evidence="1 2">
    <name type="scientific">Paenibacillus faecis</name>
    <dbReference type="NCBI Taxonomy" id="862114"/>
    <lineage>
        <taxon>Bacteria</taxon>
        <taxon>Bacillati</taxon>
        <taxon>Bacillota</taxon>
        <taxon>Bacilli</taxon>
        <taxon>Bacillales</taxon>
        <taxon>Paenibacillaceae</taxon>
        <taxon>Paenibacillus</taxon>
    </lineage>
</organism>
<accession>A0A5D0D182</accession>
<dbReference type="RefSeq" id="WP_148450091.1">
    <property type="nucleotide sequence ID" value="NZ_VSDO01000001.1"/>
</dbReference>
<dbReference type="EMBL" id="VSDO01000001">
    <property type="protein sequence ID" value="TYA14495.1"/>
    <property type="molecule type" value="Genomic_DNA"/>
</dbReference>
<gene>
    <name evidence="1" type="ORF">FRY98_02055</name>
</gene>
<reference evidence="1 2" key="1">
    <citation type="submission" date="2019-08" db="EMBL/GenBank/DDBJ databases">
        <title>Genome sequencing of Paenibacillus faecis DSM 23593(T).</title>
        <authorList>
            <person name="Kook J.-K."/>
            <person name="Park S.-N."/>
            <person name="Lim Y.K."/>
        </authorList>
    </citation>
    <scope>NUCLEOTIDE SEQUENCE [LARGE SCALE GENOMIC DNA]</scope>
    <source>
        <strain evidence="1 2">DSM 23593</strain>
    </source>
</reference>
<dbReference type="AlphaFoldDB" id="A0A5D0D182"/>
<dbReference type="OrthoDB" id="1261794at2"/>
<proteinExistence type="predicted"/>
<name>A0A5D0D182_9BACL</name>
<sequence>MGLDYSYVLVIKKVRRDELFHFVEEHGEVDLSDHFSAYFELDSHVLKYLEGGYDWKPHYDKAEIQKYLLPDNRARIGGIDYDERTPQANDEELVVRFTAVTSDMSRLFEDSVSVRNWFVALSRRVDAKLTYLDLESEGRRVIFLEGSEAFLAFKGEGLFEVSQKNFLGAMDEFSKNLPDILASYETNYKFEEEYTLILRKADLEPLRSYIERQGHFDNGQVVLKFDLDSALMRYLEEGHGEQEYGISQGGIPYFNKEIVYKYIEPDYKVQIERIDYSEEELGGDEDRVAVRFIPKKWKTDQLFSQSESIRHWFVTLSREVSAKLTYQSLWNDGYAHRIICYEGEHANIEFTGHYELEVSRFKEIYRVFSMYFDQFYDLE</sequence>